<proteinExistence type="predicted"/>
<dbReference type="KEGG" id="ses:SARI_01353"/>
<organism evidence="1 2">
    <name type="scientific">Salmonella arizonae (strain ATCC BAA-731 / CDC346-86 / RSK2980)</name>
    <dbReference type="NCBI Taxonomy" id="41514"/>
    <lineage>
        <taxon>Bacteria</taxon>
        <taxon>Pseudomonadati</taxon>
        <taxon>Pseudomonadota</taxon>
        <taxon>Gammaproteobacteria</taxon>
        <taxon>Enterobacterales</taxon>
        <taxon>Enterobacteriaceae</taxon>
        <taxon>Salmonella</taxon>
    </lineage>
</organism>
<dbReference type="HOGENOM" id="CLU_3375775_0_0_6"/>
<name>A9MQV7_SALAR</name>
<sequence length="34" mass="4023">MRGSNFACSAMLPSVPLFIRENNAKCYRSYRPWR</sequence>
<evidence type="ECO:0000313" key="1">
    <source>
        <dbReference type="EMBL" id="ABX21252.1"/>
    </source>
</evidence>
<keyword evidence="2" id="KW-1185">Reference proteome</keyword>
<dbReference type="AlphaFoldDB" id="A9MQV7"/>
<reference evidence="1 2" key="1">
    <citation type="submission" date="2007-11" db="EMBL/GenBank/DDBJ databases">
        <authorList>
            <consortium name="The Salmonella enterica serovar Arizonae Genome Sequencing Project"/>
            <person name="McClelland M."/>
            <person name="Sanderson E.K."/>
            <person name="Porwollik S."/>
            <person name="Spieth J."/>
            <person name="Clifton W.S."/>
            <person name="Fulton R."/>
            <person name="Chunyan W."/>
            <person name="Wollam A."/>
            <person name="Shah N."/>
            <person name="Pepin K."/>
            <person name="Bhonagiri V."/>
            <person name="Nash W."/>
            <person name="Johnson M."/>
            <person name="Thiruvilangam P."/>
            <person name="Wilson R."/>
        </authorList>
    </citation>
    <scope>NUCLEOTIDE SEQUENCE [LARGE SCALE GENOMIC DNA]</scope>
    <source>
        <strain evidence="2">ATCC BAA-731 / CDC346-86 / RSK2980</strain>
    </source>
</reference>
<evidence type="ECO:0000313" key="2">
    <source>
        <dbReference type="Proteomes" id="UP000002084"/>
    </source>
</evidence>
<dbReference type="Proteomes" id="UP000002084">
    <property type="component" value="Chromosome"/>
</dbReference>
<gene>
    <name evidence="1" type="ordered locus">SARI_01353</name>
</gene>
<dbReference type="EMBL" id="CP000880">
    <property type="protein sequence ID" value="ABX21252.1"/>
    <property type="molecule type" value="Genomic_DNA"/>
</dbReference>
<protein>
    <submittedName>
        <fullName evidence="1">Uncharacterized protein</fullName>
    </submittedName>
</protein>
<accession>A9MQV7</accession>